<dbReference type="Proteomes" id="UP000016064">
    <property type="component" value="Unassembled WGS sequence"/>
</dbReference>
<dbReference type="EMBL" id="APJW01000003">
    <property type="protein sequence ID" value="EQM62353.1"/>
    <property type="molecule type" value="Genomic_DNA"/>
</dbReference>
<protein>
    <submittedName>
        <fullName evidence="1">Uncharacterized protein</fullName>
    </submittedName>
</protein>
<evidence type="ECO:0000313" key="2">
    <source>
        <dbReference type="Proteomes" id="UP000016064"/>
    </source>
</evidence>
<proteinExistence type="predicted"/>
<reference evidence="1 2" key="1">
    <citation type="submission" date="2013-07" db="EMBL/GenBank/DDBJ databases">
        <title>Isolation of a new Chlamydia species from the feral Sacred Ibis (Threskiornis aethiopicus): Chlamydia ibidis.</title>
        <authorList>
            <person name="Vorimore F."/>
            <person name="Hsia R.-C."/>
            <person name="Huot-Creasy H."/>
            <person name="Bastian S."/>
            <person name="Deruyter L."/>
            <person name="Passet A."/>
            <person name="Sachse K."/>
            <person name="Bavoil P."/>
            <person name="Myers G."/>
            <person name="Laroucau K."/>
        </authorList>
    </citation>
    <scope>NUCLEOTIDE SEQUENCE [LARGE SCALE GENOMIC DNA]</scope>
    <source>
        <strain evidence="1 2">10-1398/6</strain>
    </source>
</reference>
<evidence type="ECO:0000313" key="1">
    <source>
        <dbReference type="EMBL" id="EQM62353.1"/>
    </source>
</evidence>
<organism evidence="1 2">
    <name type="scientific">Chlamydia ibidis 10-1398/6</name>
    <dbReference type="NCBI Taxonomy" id="1046581"/>
    <lineage>
        <taxon>Bacteria</taxon>
        <taxon>Pseudomonadati</taxon>
        <taxon>Chlamydiota</taxon>
        <taxon>Chlamydiia</taxon>
        <taxon>Chlamydiales</taxon>
        <taxon>Chlamydiaceae</taxon>
        <taxon>Chlamydia/Chlamydophila group</taxon>
        <taxon>Chlamydia</taxon>
    </lineage>
</organism>
<gene>
    <name evidence="1" type="ORF">H359_0798</name>
</gene>
<keyword evidence="2" id="KW-1185">Reference proteome</keyword>
<accession>A0ABP2XD14</accession>
<name>A0ABP2XD14_9CHLA</name>
<sequence>MTILYKARFRRIIEYLEIINPNFPKHKLEQFSPDHNKPY</sequence>
<comment type="caution">
    <text evidence="1">The sequence shown here is derived from an EMBL/GenBank/DDBJ whole genome shotgun (WGS) entry which is preliminary data.</text>
</comment>